<evidence type="ECO:0000313" key="2">
    <source>
        <dbReference type="EMBL" id="NNU79933.1"/>
    </source>
</evidence>
<keyword evidence="3" id="KW-1185">Reference proteome</keyword>
<feature type="domain" description="DUF58" evidence="1">
    <location>
        <begin position="43"/>
        <end position="249"/>
    </location>
</feature>
<dbReference type="PANTHER" id="PTHR33608">
    <property type="entry name" value="BLL2464 PROTEIN"/>
    <property type="match status" value="1"/>
</dbReference>
<dbReference type="Pfam" id="PF01882">
    <property type="entry name" value="DUF58"/>
    <property type="match status" value="1"/>
</dbReference>
<evidence type="ECO:0000313" key="3">
    <source>
        <dbReference type="Proteomes" id="UP000572377"/>
    </source>
</evidence>
<comment type="caution">
    <text evidence="2">The sequence shown here is derived from an EMBL/GenBank/DDBJ whole genome shotgun (WGS) entry which is preliminary data.</text>
</comment>
<gene>
    <name evidence="2" type="ORF">HMH01_05720</name>
</gene>
<dbReference type="SUPFAM" id="SSF53300">
    <property type="entry name" value="vWA-like"/>
    <property type="match status" value="1"/>
</dbReference>
<proteinExistence type="predicted"/>
<dbReference type="InterPro" id="IPR002881">
    <property type="entry name" value="DUF58"/>
</dbReference>
<dbReference type="AlphaFoldDB" id="A0A849L0Z4"/>
<protein>
    <submittedName>
        <fullName evidence="2">DUF58 domain-containing protein</fullName>
    </submittedName>
</protein>
<name>A0A849L0Z4_9RHOB</name>
<dbReference type="EMBL" id="JABFBC010000001">
    <property type="protein sequence ID" value="NNU79933.1"/>
    <property type="molecule type" value="Genomic_DNA"/>
</dbReference>
<dbReference type="Proteomes" id="UP000572377">
    <property type="component" value="Unassembled WGS sequence"/>
</dbReference>
<dbReference type="PANTHER" id="PTHR33608:SF7">
    <property type="entry name" value="DUF58 DOMAIN-CONTAINING PROTEIN"/>
    <property type="match status" value="1"/>
</dbReference>
<accession>A0A849L0Z4</accession>
<organism evidence="2 3">
    <name type="scientific">Halovulum dunhuangense</name>
    <dbReference type="NCBI Taxonomy" id="1505036"/>
    <lineage>
        <taxon>Bacteria</taxon>
        <taxon>Pseudomonadati</taxon>
        <taxon>Pseudomonadota</taxon>
        <taxon>Alphaproteobacteria</taxon>
        <taxon>Rhodobacterales</taxon>
        <taxon>Paracoccaceae</taxon>
        <taxon>Halovulum</taxon>
    </lineage>
</organism>
<sequence>MRPAPALLDRLSRRRLIPRVAPASRGIGERRSRQKGPGLEFMEHRPYQPGDDLRHLDPHLYARLGEAHIREYEVYRQLPVTILIDASASMLIGDRRRHRHALELAALLGHVALAGGDQLRFAVAGQGRLDWSPLFQTPSCVDRALDWLDRAPAPGGDLGDCLPAAARRIEGRGLTLLLSDWWDIADLPRPLVRRLGAELWAVQIATPEDTDPALLPQGDLRLADPETGATVDLVLDAAVCERFRRTAQAFRDDLRARIEGAGGRYLPVSTATPLHDLLLRDWPALGVIA</sequence>
<dbReference type="RefSeq" id="WP_171323302.1">
    <property type="nucleotide sequence ID" value="NZ_JABFBC010000001.1"/>
</dbReference>
<reference evidence="2 3" key="1">
    <citation type="submission" date="2020-05" db="EMBL/GenBank/DDBJ databases">
        <title>Gimesia benthica sp. nov., a novel planctomycete isolated from a deep-sea water sample of the Northwest Indian Ocean.</title>
        <authorList>
            <person name="Wang J."/>
            <person name="Ruan C."/>
            <person name="Song L."/>
            <person name="Zhu Y."/>
            <person name="Li A."/>
            <person name="Zheng X."/>
            <person name="Wang L."/>
            <person name="Lu Z."/>
            <person name="Huang Y."/>
            <person name="Du W."/>
            <person name="Zhou Y."/>
            <person name="Huang L."/>
            <person name="Dai X."/>
        </authorList>
    </citation>
    <scope>NUCLEOTIDE SEQUENCE [LARGE SCALE GENOMIC DNA]</scope>
    <source>
        <strain evidence="2 3">YYQ-30</strain>
    </source>
</reference>
<evidence type="ECO:0000259" key="1">
    <source>
        <dbReference type="Pfam" id="PF01882"/>
    </source>
</evidence>
<dbReference type="InterPro" id="IPR036465">
    <property type="entry name" value="vWFA_dom_sf"/>
</dbReference>